<dbReference type="InterPro" id="IPR052016">
    <property type="entry name" value="Bact_Sigma-Reg"/>
</dbReference>
<keyword evidence="1" id="KW-0378">Hydrolase</keyword>
<dbReference type="InterPro" id="IPR001932">
    <property type="entry name" value="PPM-type_phosphatase-like_dom"/>
</dbReference>
<reference evidence="3 4" key="1">
    <citation type="submission" date="2016-11" db="EMBL/GenBank/DDBJ databases">
        <title>Genomic analysis of Caldithrix abyssi and proposal of a novel bacterial phylum Caldithrichaeota.</title>
        <authorList>
            <person name="Kublanov I."/>
            <person name="Sigalova O."/>
            <person name="Gavrilov S."/>
            <person name="Lebedinsky A."/>
            <person name="Ivanova N."/>
            <person name="Daum C."/>
            <person name="Reddy T."/>
            <person name="Klenk H.P."/>
            <person name="Goker M."/>
            <person name="Reva O."/>
            <person name="Miroshnichenko M."/>
            <person name="Kyprides N."/>
            <person name="Woyke T."/>
            <person name="Gelfand M."/>
        </authorList>
    </citation>
    <scope>NUCLEOTIDE SEQUENCE [LARGE SCALE GENOMIC DNA]</scope>
    <source>
        <strain evidence="3 4">LF13</strain>
    </source>
</reference>
<dbReference type="Gene3D" id="3.60.40.10">
    <property type="entry name" value="PPM-type phosphatase domain"/>
    <property type="match status" value="1"/>
</dbReference>
<dbReference type="KEGG" id="caby:Cabys_2757"/>
<dbReference type="GO" id="GO:0016791">
    <property type="term" value="F:phosphatase activity"/>
    <property type="evidence" value="ECO:0007669"/>
    <property type="project" value="TreeGrafter"/>
</dbReference>
<dbReference type="InterPro" id="IPR029016">
    <property type="entry name" value="GAF-like_dom_sf"/>
</dbReference>
<organism evidence="3 4">
    <name type="scientific">Caldithrix abyssi DSM 13497</name>
    <dbReference type="NCBI Taxonomy" id="880073"/>
    <lineage>
        <taxon>Bacteria</taxon>
        <taxon>Pseudomonadati</taxon>
        <taxon>Calditrichota</taxon>
        <taxon>Calditrichia</taxon>
        <taxon>Calditrichales</taxon>
        <taxon>Calditrichaceae</taxon>
        <taxon>Caldithrix</taxon>
    </lineage>
</organism>
<dbReference type="PANTHER" id="PTHR43156:SF2">
    <property type="entry name" value="STAGE II SPORULATION PROTEIN E"/>
    <property type="match status" value="1"/>
</dbReference>
<protein>
    <submittedName>
        <fullName evidence="3">Serine phosphatase RsbU, regulator of sigma subunit</fullName>
    </submittedName>
</protein>
<proteinExistence type="predicted"/>
<dbReference type="Pfam" id="PF07228">
    <property type="entry name" value="SpoIIE"/>
    <property type="match status" value="1"/>
</dbReference>
<dbReference type="PANTHER" id="PTHR43156">
    <property type="entry name" value="STAGE II SPORULATION PROTEIN E-RELATED"/>
    <property type="match status" value="1"/>
</dbReference>
<dbReference type="Gene3D" id="3.30.450.40">
    <property type="match status" value="1"/>
</dbReference>
<accession>A0A1J1CB65</accession>
<gene>
    <name evidence="3" type="ORF">Cabys_2757</name>
</gene>
<evidence type="ECO:0000313" key="4">
    <source>
        <dbReference type="Proteomes" id="UP000183868"/>
    </source>
</evidence>
<dbReference type="EMBL" id="CP018099">
    <property type="protein sequence ID" value="APF19505.1"/>
    <property type="molecule type" value="Genomic_DNA"/>
</dbReference>
<evidence type="ECO:0000313" key="3">
    <source>
        <dbReference type="EMBL" id="APF19505.1"/>
    </source>
</evidence>
<dbReference type="OrthoDB" id="247273at2"/>
<feature type="domain" description="PPM-type phosphatase" evidence="2">
    <location>
        <begin position="312"/>
        <end position="530"/>
    </location>
</feature>
<evidence type="ECO:0000259" key="2">
    <source>
        <dbReference type="SMART" id="SM00331"/>
    </source>
</evidence>
<evidence type="ECO:0000256" key="1">
    <source>
        <dbReference type="ARBA" id="ARBA00022801"/>
    </source>
</evidence>
<dbReference type="SUPFAM" id="SSF81606">
    <property type="entry name" value="PP2C-like"/>
    <property type="match status" value="1"/>
</dbReference>
<dbReference type="Proteomes" id="UP000183868">
    <property type="component" value="Chromosome"/>
</dbReference>
<dbReference type="RefSeq" id="WP_044281440.1">
    <property type="nucleotide sequence ID" value="NZ_CM001402.1"/>
</dbReference>
<dbReference type="AlphaFoldDB" id="A0A1J1CB65"/>
<dbReference type="SUPFAM" id="SSF55781">
    <property type="entry name" value="GAF domain-like"/>
    <property type="match status" value="1"/>
</dbReference>
<name>A0A1J1CB65_CALAY</name>
<dbReference type="InterPro" id="IPR036457">
    <property type="entry name" value="PPM-type-like_dom_sf"/>
</dbReference>
<dbReference type="SMART" id="SM00331">
    <property type="entry name" value="PP2C_SIG"/>
    <property type="match status" value="1"/>
</dbReference>
<sequence length="545" mass="61786">MMKKNQFDLNASLYQQSFKRLSNTTDVRHLSEMFGMVLLENFDFCHIAISFKRDDNSAWELLFTTDESLEDFCQFCAGTNRFCMQLIEHPRLLGCINLPLIDHSRLGIVLGALKNSQKFAAQHEATLHIFLQQLDSAYQVLLFKHKERDFMFSQNHRIVQLTGLFDSGVEISRLKESSHILQTALQKVLALTNASKGALTIQKDDSPPERYFYPQAFEADAMKNDGYVISVNFVLNKEEYDFSLYHKESRAGVVPFDATDRLLLQAFCRQVQVSLENQFFYEQSLEKERLDHEIYLAGEIQKRIIPETLPLINGFDLHAVNVPAKFIGGDFYDCIPLKDGRFFFVIADVAGKGVAAALLVNTLHAALHAHLESFKDLTAIVRQLNRIIFESATTEKYLTAVFACLDVSTKTLSWVNAGHNPPYILKVNGTILELNASCLPLGFLPELPECLQLHTTLQAGDGLLFYTDGISEAMNKKGEEYEARHPLKAFMKQRKNLSAEVFLFSLLEEIKDFTDGAQQSDDITALYLKAGHNTNEKSACQLKDF</sequence>